<sequence>MSDQNPTDAFDYSKTLLLPETPFPMRAGLPEKEPQILKSWEEMDLYGRLRRSARGRDRFVLHDGPPYANGHLHIGHALNKILKDMVTKSQQMLGFDSDYVPGWDCHGLPIEWKIEEEYRSKGKNKDEVPVVEFRQECRAFATHWLNVQREEFKRLGVVGDWANPYQTMTFHAEAQIAEEIIKFAESGQLYRGSKPVMWSVVEKTALAEAEVEYHDYQSDMIWAAFPVRAVSPAVADTAARDKLAHLKNASVVIWTTTPWTIPGNRAISYSNRIAYGLYRVMASPADNWARVGNTYILAKALAESVFKQAKVEGFELVADVSADELAGLTCAHPLANLGYGFDVPLLDGDHVTDDAGTGFVHTAPGHGREDFEIWMASGRMLAERAIETRIPYTVDGDGRLTKEAPGFEGRQVITEKGDKGDANQAVIDALVAAGRLVARGRLKHQYPHSWRSKKPVIFRNTPQWFIAMDKPYDDGTTLRQRALKAIGETQWVPESGENRIRGMIENRPDWVVSRQRAWGVPIAVFVNRDSGEILRDPTVDLRIIEAFRQEGADAWFKAGAKERFLGPQYKADDWDKVDDVLDVWFDSGSTHAFTLERPQDFPNFAGLKRKVDGGADTVMYLEGSDQHRGWFHSSLLESCGTRGRAPYDVVLTHGFVLDGEGRKMSKSLGNTVAPQDVIKQSGADILRLWVAASDYSDDLRIGKEILQTTSDAYRKLRNTIRWMLGALAHHDGSALPDVATLPDLERLMLHRLAELTPQIHAAYRDYDYKKVFAALTQFMNVELSAFYFDIRKDRLYCDPVSAPARKAALAVIEEIFKAVTTWLAPVLSFTAEEAWWDRYGRDGSVHLQGFYAAPEAWLDPALDARWEKIRKVRRAVTGALELERAAKRLGSSLEAAPVVHIADPELMAAVEGIDLAEVAITSAIRVVAGEGPATAYRADDIRGVAVEPAKAAGVKCARSWKYFDPATADPDFPDITPRDAAAMREWQQRHAL</sequence>
<evidence type="ECO:0000313" key="14">
    <source>
        <dbReference type="Proteomes" id="UP000241808"/>
    </source>
</evidence>
<evidence type="ECO:0000259" key="11">
    <source>
        <dbReference type="Pfam" id="PF00133"/>
    </source>
</evidence>
<dbReference type="GO" id="GO:0006428">
    <property type="term" value="P:isoleucyl-tRNA aminoacylation"/>
    <property type="evidence" value="ECO:0007669"/>
    <property type="project" value="UniProtKB-UniRule"/>
</dbReference>
<accession>A0A2T4ZHH0</accession>
<name>A0A2T4ZHH0_9HYPH</name>
<evidence type="ECO:0000256" key="9">
    <source>
        <dbReference type="ARBA" id="ARBA00048359"/>
    </source>
</evidence>
<comment type="caution">
    <text evidence="10">Lacks conserved residue(s) required for the propagation of feature annotation.</text>
</comment>
<proteinExistence type="inferred from homology"/>
<dbReference type="InterPro" id="IPR013155">
    <property type="entry name" value="M/V/L/I-tRNA-synth_anticd-bd"/>
</dbReference>
<dbReference type="PRINTS" id="PR00984">
    <property type="entry name" value="TRNASYNTHILE"/>
</dbReference>
<comment type="domain">
    <text evidence="10">IleRS has two distinct active sites: one for aminoacylation and one for editing. The misactivated valine is translocated from the active site to the editing site, which sterically excludes the correctly activated isoleucine. The single editing site contains two valyl binding pockets, one specific for each substrate (Val-AMP or Val-tRNA(Ile)).</text>
</comment>
<dbReference type="PANTHER" id="PTHR42765">
    <property type="entry name" value="SOLEUCYL-TRNA SYNTHETASE"/>
    <property type="match status" value="1"/>
</dbReference>
<feature type="binding site" evidence="10">
    <location>
        <position position="666"/>
    </location>
    <ligand>
        <name>ATP</name>
        <dbReference type="ChEBI" id="CHEBI:30616"/>
    </ligand>
</feature>
<dbReference type="FunFam" id="3.40.50.620:FF:000042">
    <property type="entry name" value="Isoleucine--tRNA ligase"/>
    <property type="match status" value="1"/>
</dbReference>
<comment type="subunit">
    <text evidence="10">Monomer.</text>
</comment>
<dbReference type="Gene3D" id="1.10.730.20">
    <property type="match status" value="1"/>
</dbReference>
<evidence type="ECO:0000256" key="7">
    <source>
        <dbReference type="ARBA" id="ARBA00023146"/>
    </source>
</evidence>
<dbReference type="InterPro" id="IPR014729">
    <property type="entry name" value="Rossmann-like_a/b/a_fold"/>
</dbReference>
<comment type="function">
    <text evidence="8 10">Catalyzes the attachment of isoleucine to tRNA(Ile). As IleRS can inadvertently accommodate and process structurally similar amino acids such as valine, to avoid such errors it has two additional distinct tRNA(Ile)-dependent editing activities. One activity is designated as 'pretransfer' editing and involves the hydrolysis of activated Val-AMP. The other activity is designated 'posttransfer' editing and involves deacylation of mischarged Val-tRNA(Ile).</text>
</comment>
<dbReference type="InterPro" id="IPR033708">
    <property type="entry name" value="Anticodon_Ile_BEm"/>
</dbReference>
<feature type="domain" description="Methionyl/Valyl/Leucyl/Isoleucyl-tRNA synthetase anticodon-binding" evidence="12">
    <location>
        <begin position="746"/>
        <end position="894"/>
    </location>
</feature>
<evidence type="ECO:0000256" key="4">
    <source>
        <dbReference type="ARBA" id="ARBA00022741"/>
    </source>
</evidence>
<dbReference type="InterPro" id="IPR001412">
    <property type="entry name" value="aa-tRNA-synth_I_CS"/>
</dbReference>
<dbReference type="Gene3D" id="3.90.740.10">
    <property type="entry name" value="Valyl/Leucyl/Isoleucyl-tRNA synthetase, editing domain"/>
    <property type="match status" value="1"/>
</dbReference>
<dbReference type="EMBL" id="PZZL01000001">
    <property type="protein sequence ID" value="PTM61431.1"/>
    <property type="molecule type" value="Genomic_DNA"/>
</dbReference>
<evidence type="ECO:0000256" key="1">
    <source>
        <dbReference type="ARBA" id="ARBA00006887"/>
    </source>
</evidence>
<evidence type="ECO:0000256" key="5">
    <source>
        <dbReference type="ARBA" id="ARBA00022840"/>
    </source>
</evidence>
<evidence type="ECO:0000256" key="10">
    <source>
        <dbReference type="HAMAP-Rule" id="MF_02002"/>
    </source>
</evidence>
<keyword evidence="14" id="KW-1185">Reference proteome</keyword>
<dbReference type="PROSITE" id="PS00178">
    <property type="entry name" value="AA_TRNA_LIGASE_I"/>
    <property type="match status" value="1"/>
</dbReference>
<dbReference type="SUPFAM" id="SSF52374">
    <property type="entry name" value="Nucleotidylyl transferase"/>
    <property type="match status" value="1"/>
</dbReference>
<dbReference type="InterPro" id="IPR050081">
    <property type="entry name" value="Ile-tRNA_ligase"/>
</dbReference>
<dbReference type="GO" id="GO:0000049">
    <property type="term" value="F:tRNA binding"/>
    <property type="evidence" value="ECO:0007669"/>
    <property type="project" value="InterPro"/>
</dbReference>
<feature type="short sequence motif" description="'HIGH' region" evidence="10">
    <location>
        <begin position="66"/>
        <end position="76"/>
    </location>
</feature>
<organism evidence="13 14">
    <name type="scientific">Phreatobacter oligotrophus</name>
    <dbReference type="NCBI Taxonomy" id="1122261"/>
    <lineage>
        <taxon>Bacteria</taxon>
        <taxon>Pseudomonadati</taxon>
        <taxon>Pseudomonadota</taxon>
        <taxon>Alphaproteobacteria</taxon>
        <taxon>Hyphomicrobiales</taxon>
        <taxon>Phreatobacteraceae</taxon>
        <taxon>Phreatobacter</taxon>
    </lineage>
</organism>
<keyword evidence="6 10" id="KW-0648">Protein biosynthesis</keyword>
<dbReference type="GO" id="GO:0005524">
    <property type="term" value="F:ATP binding"/>
    <property type="evidence" value="ECO:0007669"/>
    <property type="project" value="UniProtKB-UniRule"/>
</dbReference>
<keyword evidence="5 10" id="KW-0067">ATP-binding</keyword>
<dbReference type="InterPro" id="IPR023585">
    <property type="entry name" value="Ile-tRNA-ligase_type1"/>
</dbReference>
<evidence type="ECO:0000256" key="6">
    <source>
        <dbReference type="ARBA" id="ARBA00022917"/>
    </source>
</evidence>
<keyword evidence="7 10" id="KW-0030">Aminoacyl-tRNA synthetase</keyword>
<evidence type="ECO:0000313" key="13">
    <source>
        <dbReference type="EMBL" id="PTM61431.1"/>
    </source>
</evidence>
<protein>
    <recommendedName>
        <fullName evidence="10">Isoleucine--tRNA ligase</fullName>
        <ecNumber evidence="10">6.1.1.5</ecNumber>
    </recommendedName>
    <alternativeName>
        <fullName evidence="10">Isoleucyl-tRNA synthetase</fullName>
        <shortName evidence="10">IleRS</shortName>
    </alternativeName>
</protein>
<comment type="catalytic activity">
    <reaction evidence="9 10">
        <text>tRNA(Ile) + L-isoleucine + ATP = L-isoleucyl-tRNA(Ile) + AMP + diphosphate</text>
        <dbReference type="Rhea" id="RHEA:11060"/>
        <dbReference type="Rhea" id="RHEA-COMP:9666"/>
        <dbReference type="Rhea" id="RHEA-COMP:9695"/>
        <dbReference type="ChEBI" id="CHEBI:30616"/>
        <dbReference type="ChEBI" id="CHEBI:33019"/>
        <dbReference type="ChEBI" id="CHEBI:58045"/>
        <dbReference type="ChEBI" id="CHEBI:78442"/>
        <dbReference type="ChEBI" id="CHEBI:78528"/>
        <dbReference type="ChEBI" id="CHEBI:456215"/>
        <dbReference type="EC" id="6.1.1.5"/>
    </reaction>
</comment>
<comment type="similarity">
    <text evidence="1 10">Belongs to the class-I aminoacyl-tRNA synthetase family. IleS type 1 subfamily.</text>
</comment>
<dbReference type="InterPro" id="IPR009080">
    <property type="entry name" value="tRNAsynth_Ia_anticodon-bd"/>
</dbReference>
<dbReference type="Pfam" id="PF08264">
    <property type="entry name" value="Anticodon_1"/>
    <property type="match status" value="1"/>
</dbReference>
<dbReference type="AlphaFoldDB" id="A0A2T4ZHH0"/>
<dbReference type="GO" id="GO:0004822">
    <property type="term" value="F:isoleucine-tRNA ligase activity"/>
    <property type="evidence" value="ECO:0007669"/>
    <property type="project" value="UniProtKB-UniRule"/>
</dbReference>
<keyword evidence="3 10" id="KW-0436">Ligase</keyword>
<dbReference type="PANTHER" id="PTHR42765:SF1">
    <property type="entry name" value="ISOLEUCINE--TRNA LIGASE, MITOCHONDRIAL"/>
    <property type="match status" value="1"/>
</dbReference>
<evidence type="ECO:0000259" key="12">
    <source>
        <dbReference type="Pfam" id="PF08264"/>
    </source>
</evidence>
<dbReference type="Proteomes" id="UP000241808">
    <property type="component" value="Unassembled WGS sequence"/>
</dbReference>
<dbReference type="GO" id="GO:0005829">
    <property type="term" value="C:cytosol"/>
    <property type="evidence" value="ECO:0007669"/>
    <property type="project" value="TreeGrafter"/>
</dbReference>
<dbReference type="InterPro" id="IPR009008">
    <property type="entry name" value="Val/Leu/Ile-tRNA-synth_edit"/>
</dbReference>
<comment type="subcellular location">
    <subcellularLocation>
        <location evidence="10">Cytoplasm</location>
    </subcellularLocation>
</comment>
<feature type="binding site" evidence="10">
    <location>
        <position position="622"/>
    </location>
    <ligand>
        <name>L-isoleucyl-5'-AMP</name>
        <dbReference type="ChEBI" id="CHEBI:178002"/>
    </ligand>
</feature>
<dbReference type="OrthoDB" id="9810365at2"/>
<dbReference type="Gene3D" id="3.40.50.620">
    <property type="entry name" value="HUPs"/>
    <property type="match status" value="2"/>
</dbReference>
<dbReference type="FunFam" id="3.90.740.10:FF:000022">
    <property type="entry name" value="Isoleucine--tRNA ligase"/>
    <property type="match status" value="1"/>
</dbReference>
<dbReference type="EC" id="6.1.1.5" evidence="10"/>
<dbReference type="RefSeq" id="WP_108173908.1">
    <property type="nucleotide sequence ID" value="NZ_PZZL01000001.1"/>
</dbReference>
<dbReference type="InterPro" id="IPR002300">
    <property type="entry name" value="aa-tRNA-synth_Ia"/>
</dbReference>
<keyword evidence="2 10" id="KW-0963">Cytoplasm</keyword>
<comment type="caution">
    <text evidence="13">The sequence shown here is derived from an EMBL/GenBank/DDBJ whole genome shotgun (WGS) entry which is preliminary data.</text>
</comment>
<feature type="domain" description="Aminoacyl-tRNA synthetase class Ia" evidence="11">
    <location>
        <begin position="35"/>
        <end position="701"/>
    </location>
</feature>
<dbReference type="HAMAP" id="MF_02002">
    <property type="entry name" value="Ile_tRNA_synth_type1"/>
    <property type="match status" value="1"/>
</dbReference>
<evidence type="ECO:0000256" key="2">
    <source>
        <dbReference type="ARBA" id="ARBA00022490"/>
    </source>
</evidence>
<keyword evidence="4 10" id="KW-0547">Nucleotide-binding</keyword>
<dbReference type="GO" id="GO:0002161">
    <property type="term" value="F:aminoacyl-tRNA deacylase activity"/>
    <property type="evidence" value="ECO:0007669"/>
    <property type="project" value="InterPro"/>
</dbReference>
<dbReference type="Gene3D" id="1.10.10.830">
    <property type="entry name" value="Ile-tRNA synthetase CP2 domain-like"/>
    <property type="match status" value="1"/>
</dbReference>
<evidence type="ECO:0000256" key="8">
    <source>
        <dbReference type="ARBA" id="ARBA00025217"/>
    </source>
</evidence>
<reference evidence="13 14" key="1">
    <citation type="submission" date="2018-04" db="EMBL/GenBank/DDBJ databases">
        <title>Genomic Encyclopedia of Archaeal and Bacterial Type Strains, Phase II (KMG-II): from individual species to whole genera.</title>
        <authorList>
            <person name="Goeker M."/>
        </authorList>
    </citation>
    <scope>NUCLEOTIDE SEQUENCE [LARGE SCALE GENOMIC DNA]</scope>
    <source>
        <strain evidence="13 14">DSM 25521</strain>
    </source>
</reference>
<dbReference type="SUPFAM" id="SSF50677">
    <property type="entry name" value="ValRS/IleRS/LeuRS editing domain"/>
    <property type="match status" value="1"/>
</dbReference>
<dbReference type="CDD" id="cd07960">
    <property type="entry name" value="Anticodon_Ia_Ile_BEm"/>
    <property type="match status" value="1"/>
</dbReference>
<evidence type="ECO:0000256" key="3">
    <source>
        <dbReference type="ARBA" id="ARBA00022598"/>
    </source>
</evidence>
<dbReference type="NCBIfam" id="TIGR00392">
    <property type="entry name" value="ileS"/>
    <property type="match status" value="1"/>
</dbReference>
<gene>
    <name evidence="10" type="primary">ileS</name>
    <name evidence="13" type="ORF">C8P69_10199</name>
</gene>
<feature type="short sequence motif" description="'KMSKS' region" evidence="10">
    <location>
        <begin position="663"/>
        <end position="667"/>
    </location>
</feature>
<dbReference type="Pfam" id="PF00133">
    <property type="entry name" value="tRNA-synt_1"/>
    <property type="match status" value="1"/>
</dbReference>
<dbReference type="SUPFAM" id="SSF47323">
    <property type="entry name" value="Anticodon-binding domain of a subclass of class I aminoacyl-tRNA synthetases"/>
    <property type="match status" value="1"/>
</dbReference>
<dbReference type="InterPro" id="IPR002301">
    <property type="entry name" value="Ile-tRNA-ligase"/>
</dbReference>